<dbReference type="PROSITE" id="PS51077">
    <property type="entry name" value="HTH_ICLR"/>
    <property type="match status" value="1"/>
</dbReference>
<keyword evidence="3" id="KW-0804">Transcription</keyword>
<dbReference type="Gene3D" id="1.10.10.10">
    <property type="entry name" value="Winged helix-like DNA-binding domain superfamily/Winged helix DNA-binding domain"/>
    <property type="match status" value="1"/>
</dbReference>
<gene>
    <name evidence="6" type="ORF">SAMN05660772_02148</name>
</gene>
<keyword evidence="2" id="KW-0238">DNA-binding</keyword>
<feature type="domain" description="IclR-ED" evidence="5">
    <location>
        <begin position="72"/>
        <end position="255"/>
    </location>
</feature>
<dbReference type="EMBL" id="FWWV01000010">
    <property type="protein sequence ID" value="SMB82701.1"/>
    <property type="molecule type" value="Genomic_DNA"/>
</dbReference>
<dbReference type="GO" id="GO:0003700">
    <property type="term" value="F:DNA-binding transcription factor activity"/>
    <property type="evidence" value="ECO:0007669"/>
    <property type="project" value="TreeGrafter"/>
</dbReference>
<dbReference type="SUPFAM" id="SSF55781">
    <property type="entry name" value="GAF domain-like"/>
    <property type="match status" value="1"/>
</dbReference>
<proteinExistence type="predicted"/>
<dbReference type="STRING" id="1122938.SAMN05660772_02148"/>
<feature type="domain" description="HTH iclR-type" evidence="4">
    <location>
        <begin position="10"/>
        <end position="71"/>
    </location>
</feature>
<keyword evidence="7" id="KW-1185">Reference proteome</keyword>
<dbReference type="Pfam" id="PF01614">
    <property type="entry name" value="IclR_C"/>
    <property type="match status" value="1"/>
</dbReference>
<dbReference type="RefSeq" id="WP_084256625.1">
    <property type="nucleotide sequence ID" value="NZ_FWWV01000010.1"/>
</dbReference>
<dbReference type="GO" id="GO:0003677">
    <property type="term" value="F:DNA binding"/>
    <property type="evidence" value="ECO:0007669"/>
    <property type="project" value="UniProtKB-KW"/>
</dbReference>
<evidence type="ECO:0000313" key="6">
    <source>
        <dbReference type="EMBL" id="SMB82701.1"/>
    </source>
</evidence>
<dbReference type="NCBIfam" id="NF011671">
    <property type="entry name" value="PRK15090.1"/>
    <property type="match status" value="1"/>
</dbReference>
<dbReference type="Pfam" id="PF09339">
    <property type="entry name" value="HTH_IclR"/>
    <property type="match status" value="1"/>
</dbReference>
<dbReference type="AlphaFoldDB" id="A0A1W1UPD9"/>
<dbReference type="Gene3D" id="3.30.450.40">
    <property type="match status" value="1"/>
</dbReference>
<evidence type="ECO:0000256" key="2">
    <source>
        <dbReference type="ARBA" id="ARBA00023125"/>
    </source>
</evidence>
<dbReference type="GO" id="GO:0045892">
    <property type="term" value="P:negative regulation of DNA-templated transcription"/>
    <property type="evidence" value="ECO:0007669"/>
    <property type="project" value="TreeGrafter"/>
</dbReference>
<name>A0A1W1UPD9_9PAST</name>
<evidence type="ECO:0000256" key="3">
    <source>
        <dbReference type="ARBA" id="ARBA00023163"/>
    </source>
</evidence>
<dbReference type="InterPro" id="IPR036390">
    <property type="entry name" value="WH_DNA-bd_sf"/>
</dbReference>
<dbReference type="PANTHER" id="PTHR30136">
    <property type="entry name" value="HELIX-TURN-HELIX TRANSCRIPTIONAL REGULATOR, ICLR FAMILY"/>
    <property type="match status" value="1"/>
</dbReference>
<reference evidence="7" key="1">
    <citation type="submission" date="2017-04" db="EMBL/GenBank/DDBJ databases">
        <authorList>
            <person name="Varghese N."/>
            <person name="Submissions S."/>
        </authorList>
    </citation>
    <scope>NUCLEOTIDE SEQUENCE [LARGE SCALE GENOMIC DNA]</scope>
    <source>
        <strain evidence="7">DSM 23072</strain>
    </source>
</reference>
<dbReference type="InterPro" id="IPR029016">
    <property type="entry name" value="GAF-like_dom_sf"/>
</dbReference>
<keyword evidence="1" id="KW-0805">Transcription regulation</keyword>
<protein>
    <submittedName>
        <fullName evidence="6">Transcriptional regulator, IclR family</fullName>
    </submittedName>
</protein>
<dbReference type="PANTHER" id="PTHR30136:SF7">
    <property type="entry name" value="HTH-TYPE TRANSCRIPTIONAL REGULATOR KDGR-RELATED"/>
    <property type="match status" value="1"/>
</dbReference>
<organism evidence="6 7">
    <name type="scientific">Pasteurella testudinis DSM 23072</name>
    <dbReference type="NCBI Taxonomy" id="1122938"/>
    <lineage>
        <taxon>Bacteria</taxon>
        <taxon>Pseudomonadati</taxon>
        <taxon>Pseudomonadota</taxon>
        <taxon>Gammaproteobacteria</taxon>
        <taxon>Pasteurellales</taxon>
        <taxon>Pasteurellaceae</taxon>
        <taxon>Pasteurella</taxon>
    </lineage>
</organism>
<sequence length="269" mass="30335">MEKNTQPDSVSSVLKVFGILEALAEQKEIGITDLAQRLMMSKSTTYRFLQTMKTLGFVSQQGESDKYGLTLKLFELGAKSLEYEDLIGLADKEMRVISEQTNEALHLGALDGTEIVYLHKIDSSYNLRMQSRIGRRNPLYSTAIGKVLLSDYSDEEVQKVLQPVEFVKHTAKTLENVEQLQQVLLQVRAQHYAEDNEEQEPGLRCIAAPIYNRFGRIIAGLSISLPTIRFDETKLQHLVGLLQRAGKNISEQLGFHDYPSIAEASDNRN</sequence>
<dbReference type="InterPro" id="IPR036388">
    <property type="entry name" value="WH-like_DNA-bd_sf"/>
</dbReference>
<evidence type="ECO:0000259" key="5">
    <source>
        <dbReference type="PROSITE" id="PS51078"/>
    </source>
</evidence>
<accession>A0A1W1UPD9</accession>
<dbReference type="InterPro" id="IPR005471">
    <property type="entry name" value="Tscrpt_reg_IclR_N"/>
</dbReference>
<dbReference type="InterPro" id="IPR014757">
    <property type="entry name" value="Tscrpt_reg_IclR_C"/>
</dbReference>
<dbReference type="InterPro" id="IPR050707">
    <property type="entry name" value="HTH_MetabolicPath_Reg"/>
</dbReference>
<dbReference type="PROSITE" id="PS51078">
    <property type="entry name" value="ICLR_ED"/>
    <property type="match status" value="1"/>
</dbReference>
<dbReference type="SUPFAM" id="SSF46785">
    <property type="entry name" value="Winged helix' DNA-binding domain"/>
    <property type="match status" value="1"/>
</dbReference>
<evidence type="ECO:0000256" key="1">
    <source>
        <dbReference type="ARBA" id="ARBA00023015"/>
    </source>
</evidence>
<evidence type="ECO:0000259" key="4">
    <source>
        <dbReference type="PROSITE" id="PS51077"/>
    </source>
</evidence>
<dbReference type="Proteomes" id="UP000192408">
    <property type="component" value="Unassembled WGS sequence"/>
</dbReference>
<dbReference type="SMART" id="SM00346">
    <property type="entry name" value="HTH_ICLR"/>
    <property type="match status" value="1"/>
</dbReference>
<evidence type="ECO:0000313" key="7">
    <source>
        <dbReference type="Proteomes" id="UP000192408"/>
    </source>
</evidence>